<accession>A0A6A2Z0T8</accession>
<protein>
    <submittedName>
        <fullName evidence="3">Uncharacterized protein</fullName>
    </submittedName>
</protein>
<dbReference type="Pfam" id="PF13966">
    <property type="entry name" value="zf-RVT"/>
    <property type="match status" value="1"/>
</dbReference>
<dbReference type="InterPro" id="IPR053151">
    <property type="entry name" value="RNase_H-like"/>
</dbReference>
<comment type="caution">
    <text evidence="3">The sequence shown here is derived from an EMBL/GenBank/DDBJ whole genome shotgun (WGS) entry which is preliminary data.</text>
</comment>
<dbReference type="Proteomes" id="UP000436088">
    <property type="component" value="Unassembled WGS sequence"/>
</dbReference>
<organism evidence="3 4">
    <name type="scientific">Hibiscus syriacus</name>
    <name type="common">Rose of Sharon</name>
    <dbReference type="NCBI Taxonomy" id="106335"/>
    <lineage>
        <taxon>Eukaryota</taxon>
        <taxon>Viridiplantae</taxon>
        <taxon>Streptophyta</taxon>
        <taxon>Embryophyta</taxon>
        <taxon>Tracheophyta</taxon>
        <taxon>Spermatophyta</taxon>
        <taxon>Magnoliopsida</taxon>
        <taxon>eudicotyledons</taxon>
        <taxon>Gunneridae</taxon>
        <taxon>Pentapetalae</taxon>
        <taxon>rosids</taxon>
        <taxon>malvids</taxon>
        <taxon>Malvales</taxon>
        <taxon>Malvaceae</taxon>
        <taxon>Malvoideae</taxon>
        <taxon>Hibiscus</taxon>
    </lineage>
</organism>
<dbReference type="InterPro" id="IPR044730">
    <property type="entry name" value="RNase_H-like_dom_plant"/>
</dbReference>
<dbReference type="Pfam" id="PF13456">
    <property type="entry name" value="RVT_3"/>
    <property type="match status" value="1"/>
</dbReference>
<feature type="domain" description="RNase H type-1" evidence="1">
    <location>
        <begin position="425"/>
        <end position="544"/>
    </location>
</feature>
<evidence type="ECO:0000259" key="1">
    <source>
        <dbReference type="Pfam" id="PF13456"/>
    </source>
</evidence>
<gene>
    <name evidence="3" type="ORF">F3Y22_tig00111105pilonHSYRG00339</name>
</gene>
<evidence type="ECO:0000313" key="4">
    <source>
        <dbReference type="Proteomes" id="UP000436088"/>
    </source>
</evidence>
<reference evidence="3" key="1">
    <citation type="submission" date="2019-09" db="EMBL/GenBank/DDBJ databases">
        <title>Draft genome information of white flower Hibiscus syriacus.</title>
        <authorList>
            <person name="Kim Y.-M."/>
        </authorList>
    </citation>
    <scope>NUCLEOTIDE SEQUENCE [LARGE SCALE GENOMIC DNA]</scope>
    <source>
        <strain evidence="3">YM2019G1</strain>
    </source>
</reference>
<dbReference type="AlphaFoldDB" id="A0A6A2Z0T8"/>
<dbReference type="PANTHER" id="PTHR47723">
    <property type="entry name" value="OS05G0353850 PROTEIN"/>
    <property type="match status" value="1"/>
</dbReference>
<dbReference type="InterPro" id="IPR026960">
    <property type="entry name" value="RVT-Znf"/>
</dbReference>
<evidence type="ECO:0000259" key="2">
    <source>
        <dbReference type="Pfam" id="PF13966"/>
    </source>
</evidence>
<feature type="domain" description="Reverse transcriptase zinc-binding" evidence="2">
    <location>
        <begin position="288"/>
        <end position="356"/>
    </location>
</feature>
<dbReference type="SUPFAM" id="SSF53098">
    <property type="entry name" value="Ribonuclease H-like"/>
    <property type="match status" value="1"/>
</dbReference>
<dbReference type="PANTHER" id="PTHR47723:SF13">
    <property type="entry name" value="PUTATIVE-RELATED"/>
    <property type="match status" value="1"/>
</dbReference>
<keyword evidence="4" id="KW-1185">Reference proteome</keyword>
<dbReference type="InterPro" id="IPR002156">
    <property type="entry name" value="RNaseH_domain"/>
</dbReference>
<dbReference type="EMBL" id="VEPZ02001236">
    <property type="protein sequence ID" value="KAE8684745.1"/>
    <property type="molecule type" value="Genomic_DNA"/>
</dbReference>
<dbReference type="Gene3D" id="3.30.420.10">
    <property type="entry name" value="Ribonuclease H-like superfamily/Ribonuclease H"/>
    <property type="match status" value="1"/>
</dbReference>
<name>A0A6A2Z0T8_HIBSY</name>
<dbReference type="InterPro" id="IPR036397">
    <property type="entry name" value="RNaseH_sf"/>
</dbReference>
<sequence length="571" mass="65366">MQHINSENLARLGSDLREELEVILDREESLWRQKSYSQWILKGDCNTSFFHASTLARRCKNKVLSLKNDDGSWTSDQEELKDLAQSYSKILFTRQSCLNSVYDVRGCFPRVGNHMFGVLSHSVSSEEIKDAIFSTGPLKASKLETLNEASFIMKLAFKLICQKDTLWVRFLRAKYKCGDGVPLSIKNQNCLKIWKEISIVWQDVCSNTVRVVGDGANVDFWRDKWIHNLEPLINYMNNDGLSSSLSATVRSMSNEECIWKWNIFEHLLPITVLLRLAAIKGPVEEAADPVWKAINNYKGLQRIKICLWLLSWGEIMTNVERLKRHFTNNGNCPCCNNDLEDVDHLFRKCSMIMPIWVTLIKDEKLEEFLSMEIKKWIHVNPKKHETSKTIPYAIEQEHEATRRCHRREVGSAVWKAPPIGLIKVNSDGSTKVNCGLASCGGVVRNSEGEWLVGFKKFLGMCSILEAEFWGIYVGLLCAWNIGLRKVIVKNDNVNVSNTLQGIKQTSISLMIVDHIKCLLDREWEVRFNHVLRSGNKVADLLAKDVSPDITETRILHYPPHEVIVLLNEKES</sequence>
<dbReference type="GO" id="GO:0004523">
    <property type="term" value="F:RNA-DNA hybrid ribonuclease activity"/>
    <property type="evidence" value="ECO:0007669"/>
    <property type="project" value="InterPro"/>
</dbReference>
<evidence type="ECO:0000313" key="3">
    <source>
        <dbReference type="EMBL" id="KAE8684745.1"/>
    </source>
</evidence>
<dbReference type="CDD" id="cd06222">
    <property type="entry name" value="RNase_H_like"/>
    <property type="match status" value="1"/>
</dbReference>
<dbReference type="GO" id="GO:0003676">
    <property type="term" value="F:nucleic acid binding"/>
    <property type="evidence" value="ECO:0007669"/>
    <property type="project" value="InterPro"/>
</dbReference>
<proteinExistence type="predicted"/>
<dbReference type="InterPro" id="IPR012337">
    <property type="entry name" value="RNaseH-like_sf"/>
</dbReference>